<dbReference type="InterPro" id="IPR033469">
    <property type="entry name" value="CYTH-like_dom_sf"/>
</dbReference>
<evidence type="ECO:0000313" key="4">
    <source>
        <dbReference type="Proteomes" id="UP000253507"/>
    </source>
</evidence>
<dbReference type="InterPro" id="IPR042267">
    <property type="entry name" value="VTC_sf"/>
</dbReference>
<sequence length="322" mass="35577">MSALTTPAGPHAPHAAAPACSGRARLAPSVRALARAALAAHPIGLDAVNERARLLDRYDRCYLVRAATFRDIAAHLTDPHRDEPFRALSIGGRRWFRYHSVYYDTPGLRAYHDHRQGRRRRCKIRERLYQDTGERQFEIKVKGGRGQTLKYRRRLAERASALEDASRTFLARTLQDAYGSDFEIPSKLTPSLVTDYTRATFVADGQRITADAALVCRDAGGNEVHGARDLLLVETKSHGHLTEADLLLHEHGLRAADFTKYASLAALDPALPANRWLRSLKETFPRETFESGTFPGETLSAQATAQAQAQARATATEAGPAV</sequence>
<dbReference type="InterPro" id="IPR018966">
    <property type="entry name" value="VTC_domain"/>
</dbReference>
<dbReference type="GO" id="GO:0006799">
    <property type="term" value="P:polyphosphate biosynthetic process"/>
    <property type="evidence" value="ECO:0007669"/>
    <property type="project" value="UniProtKB-ARBA"/>
</dbReference>
<feature type="region of interest" description="Disordered" evidence="1">
    <location>
        <begin position="301"/>
        <end position="322"/>
    </location>
</feature>
<feature type="domain" description="VTC" evidence="2">
    <location>
        <begin position="62"/>
        <end position="262"/>
    </location>
</feature>
<protein>
    <submittedName>
        <fullName evidence="3">VTC domain-containing protein</fullName>
    </submittedName>
</protein>
<comment type="caution">
    <text evidence="3">The sequence shown here is derived from an EMBL/GenBank/DDBJ whole genome shotgun (WGS) entry which is preliminary data.</text>
</comment>
<proteinExistence type="predicted"/>
<dbReference type="AlphaFoldDB" id="A0A367F173"/>
<gene>
    <name evidence="3" type="ORF">DQ392_02965</name>
</gene>
<dbReference type="Proteomes" id="UP000253507">
    <property type="component" value="Unassembled WGS sequence"/>
</dbReference>
<name>A0A367F173_9ACTN</name>
<dbReference type="OrthoDB" id="148766at2"/>
<dbReference type="RefSeq" id="WP_114013894.1">
    <property type="nucleotide sequence ID" value="NZ_QOIM01000021.1"/>
</dbReference>
<evidence type="ECO:0000313" key="3">
    <source>
        <dbReference type="EMBL" id="RCG24128.1"/>
    </source>
</evidence>
<dbReference type="EMBL" id="QOIM01000021">
    <property type="protein sequence ID" value="RCG24128.1"/>
    <property type="molecule type" value="Genomic_DNA"/>
</dbReference>
<evidence type="ECO:0000259" key="2">
    <source>
        <dbReference type="Pfam" id="PF09359"/>
    </source>
</evidence>
<keyword evidence="4" id="KW-1185">Reference proteome</keyword>
<accession>A0A367F173</accession>
<reference evidence="3 4" key="1">
    <citation type="submission" date="2018-06" db="EMBL/GenBank/DDBJ databases">
        <title>Streptomyces reniochalinae sp. nov. and Streptomyces diacarnus sp. nov. from marine sponges.</title>
        <authorList>
            <person name="Li L."/>
        </authorList>
    </citation>
    <scope>NUCLEOTIDE SEQUENCE [LARGE SCALE GENOMIC DNA]</scope>
    <source>
        <strain evidence="3 4">LHW50302</strain>
    </source>
</reference>
<dbReference type="SUPFAM" id="SSF55154">
    <property type="entry name" value="CYTH-like phosphatases"/>
    <property type="match status" value="1"/>
</dbReference>
<dbReference type="Pfam" id="PF09359">
    <property type="entry name" value="VTC"/>
    <property type="match status" value="1"/>
</dbReference>
<organism evidence="3 4">
    <name type="scientific">Streptomyces reniochalinae</name>
    <dbReference type="NCBI Taxonomy" id="2250578"/>
    <lineage>
        <taxon>Bacteria</taxon>
        <taxon>Bacillati</taxon>
        <taxon>Actinomycetota</taxon>
        <taxon>Actinomycetes</taxon>
        <taxon>Kitasatosporales</taxon>
        <taxon>Streptomycetaceae</taxon>
        <taxon>Streptomyces</taxon>
    </lineage>
</organism>
<evidence type="ECO:0000256" key="1">
    <source>
        <dbReference type="SAM" id="MobiDB-lite"/>
    </source>
</evidence>
<dbReference type="Gene3D" id="3.20.100.30">
    <property type="entry name" value="VTC, catalytic tunnel domain"/>
    <property type="match status" value="1"/>
</dbReference>